<evidence type="ECO:0000256" key="1">
    <source>
        <dbReference type="SAM" id="MobiDB-lite"/>
    </source>
</evidence>
<organism evidence="3 4">
    <name type="scientific">Micromonospora nigra</name>
    <dbReference type="NCBI Taxonomy" id="145857"/>
    <lineage>
        <taxon>Bacteria</taxon>
        <taxon>Bacillati</taxon>
        <taxon>Actinomycetota</taxon>
        <taxon>Actinomycetes</taxon>
        <taxon>Micromonosporales</taxon>
        <taxon>Micromonosporaceae</taxon>
        <taxon>Micromonospora</taxon>
    </lineage>
</organism>
<keyword evidence="2" id="KW-0472">Membrane</keyword>
<name>A0A1C6SDD9_9ACTN</name>
<proteinExistence type="predicted"/>
<dbReference type="EMBL" id="FMHT01000003">
    <property type="protein sequence ID" value="SCL27514.1"/>
    <property type="molecule type" value="Genomic_DNA"/>
</dbReference>
<evidence type="ECO:0000313" key="4">
    <source>
        <dbReference type="Proteomes" id="UP000199699"/>
    </source>
</evidence>
<reference evidence="3 4" key="1">
    <citation type="submission" date="2016-06" db="EMBL/GenBank/DDBJ databases">
        <authorList>
            <person name="Kjaerup R.B."/>
            <person name="Dalgaard T.S."/>
            <person name="Juul-Madsen H.R."/>
        </authorList>
    </citation>
    <scope>NUCLEOTIDE SEQUENCE [LARGE SCALE GENOMIC DNA]</scope>
    <source>
        <strain evidence="3 4">DSM 43818</strain>
    </source>
</reference>
<feature type="transmembrane region" description="Helical" evidence="2">
    <location>
        <begin position="34"/>
        <end position="55"/>
    </location>
</feature>
<evidence type="ECO:0000256" key="2">
    <source>
        <dbReference type="SAM" id="Phobius"/>
    </source>
</evidence>
<evidence type="ECO:0000313" key="3">
    <source>
        <dbReference type="EMBL" id="SCL27514.1"/>
    </source>
</evidence>
<protein>
    <submittedName>
        <fullName evidence="3">Uncharacterized protein</fullName>
    </submittedName>
</protein>
<sequence length="87" mass="8994">MGHRYRDSRPRLALWMLVAFGDVVLLLVSVGLSVLAALVSVLAVTVAGVAGWWLARRAAAVGGPALPVPAGQSAPSAVGRRPSPRRA</sequence>
<accession>A0A1C6SDD9</accession>
<keyword evidence="4" id="KW-1185">Reference proteome</keyword>
<feature type="region of interest" description="Disordered" evidence="1">
    <location>
        <begin position="65"/>
        <end position="87"/>
    </location>
</feature>
<dbReference type="Proteomes" id="UP000199699">
    <property type="component" value="Unassembled WGS sequence"/>
</dbReference>
<keyword evidence="2" id="KW-0812">Transmembrane</keyword>
<dbReference type="AlphaFoldDB" id="A0A1C6SDD9"/>
<keyword evidence="2" id="KW-1133">Transmembrane helix</keyword>
<dbReference type="RefSeq" id="WP_091083426.1">
    <property type="nucleotide sequence ID" value="NZ_FMHT01000003.1"/>
</dbReference>
<feature type="transmembrane region" description="Helical" evidence="2">
    <location>
        <begin position="12"/>
        <end position="28"/>
    </location>
</feature>
<gene>
    <name evidence="3" type="ORF">GA0070616_3514</name>
</gene>